<evidence type="ECO:0000313" key="8">
    <source>
        <dbReference type="EMBL" id="MBB6069874.1"/>
    </source>
</evidence>
<protein>
    <submittedName>
        <fullName evidence="8">Putative RNA binding protein YcfA (HicA-like mRNA interferase family)</fullName>
    </submittedName>
</protein>
<keyword evidence="5" id="KW-0378">Hydrolase</keyword>
<keyword evidence="9" id="KW-1185">Reference proteome</keyword>
<dbReference type="GO" id="GO:0003729">
    <property type="term" value="F:mRNA binding"/>
    <property type="evidence" value="ECO:0007669"/>
    <property type="project" value="InterPro"/>
</dbReference>
<keyword evidence="3" id="KW-0540">Nuclease</keyword>
<reference evidence="8 9" key="1">
    <citation type="submission" date="2020-08" db="EMBL/GenBank/DDBJ databases">
        <title>Genomic Encyclopedia of Type Strains, Phase IV (KMG-IV): sequencing the most valuable type-strain genomes for metagenomic binning, comparative biology and taxonomic classification.</title>
        <authorList>
            <person name="Goeker M."/>
        </authorList>
    </citation>
    <scope>NUCLEOTIDE SEQUENCE [LARGE SCALE GENOMIC DNA]</scope>
    <source>
        <strain evidence="8 9">DSM 29007</strain>
    </source>
</reference>
<keyword evidence="7" id="KW-0346">Stress response</keyword>
<dbReference type="InterPro" id="IPR038570">
    <property type="entry name" value="HicA_sf"/>
</dbReference>
<dbReference type="Gene3D" id="3.30.920.30">
    <property type="entry name" value="Hypothetical protein"/>
    <property type="match status" value="1"/>
</dbReference>
<evidence type="ECO:0000256" key="2">
    <source>
        <dbReference type="ARBA" id="ARBA00022649"/>
    </source>
</evidence>
<name>A0A841GW25_9BACT</name>
<evidence type="ECO:0000256" key="6">
    <source>
        <dbReference type="ARBA" id="ARBA00022884"/>
    </source>
</evidence>
<proteinExistence type="inferred from homology"/>
<dbReference type="PANTHER" id="PTHR34873:SF3">
    <property type="entry name" value="ADDICTION MODULE TOXIN, HICA FAMILY"/>
    <property type="match status" value="1"/>
</dbReference>
<evidence type="ECO:0000256" key="5">
    <source>
        <dbReference type="ARBA" id="ARBA00022801"/>
    </source>
</evidence>
<evidence type="ECO:0000313" key="9">
    <source>
        <dbReference type="Proteomes" id="UP000582837"/>
    </source>
</evidence>
<keyword evidence="4" id="KW-0255">Endonuclease</keyword>
<dbReference type="GO" id="GO:0016787">
    <property type="term" value="F:hydrolase activity"/>
    <property type="evidence" value="ECO:0007669"/>
    <property type="project" value="UniProtKB-KW"/>
</dbReference>
<keyword evidence="6" id="KW-0694">RNA-binding</keyword>
<sequence>MTRLPRPTAPEVIRVLNELGFEVVRIKGSHHFLRHADGRATVVPVHAGDVIGPGLMSKILRDADVTRDAFLDRLQG</sequence>
<dbReference type="Proteomes" id="UP000582837">
    <property type="component" value="Unassembled WGS sequence"/>
</dbReference>
<dbReference type="PANTHER" id="PTHR34873">
    <property type="entry name" value="SSR1766 PROTEIN"/>
    <property type="match status" value="1"/>
</dbReference>
<dbReference type="AlphaFoldDB" id="A0A841GW25"/>
<dbReference type="GO" id="GO:0004519">
    <property type="term" value="F:endonuclease activity"/>
    <property type="evidence" value="ECO:0007669"/>
    <property type="project" value="UniProtKB-KW"/>
</dbReference>
<gene>
    <name evidence="8" type="ORF">HNQ61_001491</name>
</gene>
<evidence type="ECO:0000256" key="7">
    <source>
        <dbReference type="ARBA" id="ARBA00023016"/>
    </source>
</evidence>
<keyword evidence="2" id="KW-1277">Toxin-antitoxin system</keyword>
<accession>A0A841GW25</accession>
<evidence type="ECO:0000256" key="3">
    <source>
        <dbReference type="ARBA" id="ARBA00022722"/>
    </source>
</evidence>
<dbReference type="Pfam" id="PF07927">
    <property type="entry name" value="HicA_toxin"/>
    <property type="match status" value="1"/>
</dbReference>
<evidence type="ECO:0000256" key="1">
    <source>
        <dbReference type="ARBA" id="ARBA00006620"/>
    </source>
</evidence>
<comment type="caution">
    <text evidence="8">The sequence shown here is derived from an EMBL/GenBank/DDBJ whole genome shotgun (WGS) entry which is preliminary data.</text>
</comment>
<dbReference type="EMBL" id="JACHIA010000003">
    <property type="protein sequence ID" value="MBB6069874.1"/>
    <property type="molecule type" value="Genomic_DNA"/>
</dbReference>
<evidence type="ECO:0000256" key="4">
    <source>
        <dbReference type="ARBA" id="ARBA00022759"/>
    </source>
</evidence>
<comment type="similarity">
    <text evidence="1">Belongs to the HicA mRNA interferase family.</text>
</comment>
<dbReference type="InterPro" id="IPR012933">
    <property type="entry name" value="HicA_mRNA_interferase"/>
</dbReference>
<dbReference type="RefSeq" id="WP_170039387.1">
    <property type="nucleotide sequence ID" value="NZ_JABDTL010000002.1"/>
</dbReference>
<organism evidence="8 9">
    <name type="scientific">Longimicrobium terrae</name>
    <dbReference type="NCBI Taxonomy" id="1639882"/>
    <lineage>
        <taxon>Bacteria</taxon>
        <taxon>Pseudomonadati</taxon>
        <taxon>Gemmatimonadota</taxon>
        <taxon>Longimicrobiia</taxon>
        <taxon>Longimicrobiales</taxon>
        <taxon>Longimicrobiaceae</taxon>
        <taxon>Longimicrobium</taxon>
    </lineage>
</organism>
<dbReference type="SUPFAM" id="SSF54786">
    <property type="entry name" value="YcfA/nrd intein domain"/>
    <property type="match status" value="1"/>
</dbReference>